<organism evidence="7 8">
    <name type="scientific">Salibacterium salarium</name>
    <dbReference type="NCBI Taxonomy" id="284579"/>
    <lineage>
        <taxon>Bacteria</taxon>
        <taxon>Bacillati</taxon>
        <taxon>Bacillota</taxon>
        <taxon>Bacilli</taxon>
        <taxon>Bacillales</taxon>
        <taxon>Bacillaceae</taxon>
    </lineage>
</organism>
<evidence type="ECO:0000259" key="4">
    <source>
        <dbReference type="PROSITE" id="PS50268"/>
    </source>
</evidence>
<comment type="caution">
    <text evidence="7">The sequence shown here is derived from an EMBL/GenBank/DDBJ whole genome shotgun (WGS) entry which is preliminary data.</text>
</comment>
<dbReference type="InterPro" id="IPR029052">
    <property type="entry name" value="Metallo-depent_PP-like"/>
</dbReference>
<dbReference type="InterPro" id="IPR001322">
    <property type="entry name" value="Lamin_tail_dom"/>
</dbReference>
<dbReference type="Pfam" id="PF00149">
    <property type="entry name" value="Metallophos"/>
    <property type="match status" value="1"/>
</dbReference>
<feature type="domain" description="LTD" evidence="6">
    <location>
        <begin position="138"/>
        <end position="287"/>
    </location>
</feature>
<dbReference type="Pfam" id="PF00932">
    <property type="entry name" value="LTD"/>
    <property type="match status" value="3"/>
</dbReference>
<dbReference type="PANTHER" id="PTHR43143">
    <property type="entry name" value="METALLOPHOSPHOESTERASE, CALCINEURIN SUPERFAMILY"/>
    <property type="match status" value="1"/>
</dbReference>
<reference evidence="7 8" key="1">
    <citation type="submission" date="2018-10" db="EMBL/GenBank/DDBJ databases">
        <title>Draft genome sequence of Bacillus salarius IM0101, isolated from a hypersaline soil in Inner Mongolia, China.</title>
        <authorList>
            <person name="Yamprayoonswat W."/>
            <person name="Boonvisut S."/>
            <person name="Jumpathong W."/>
            <person name="Sittihan S."/>
            <person name="Ruangsuj P."/>
            <person name="Wanthongcharoen S."/>
            <person name="Thongpramul N."/>
            <person name="Pimmason S."/>
            <person name="Yu B."/>
            <person name="Yasawong M."/>
        </authorList>
    </citation>
    <scope>NUCLEOTIDE SEQUENCE [LARGE SCALE GENOMIC DNA]</scope>
    <source>
        <strain evidence="7 8">IM0101</strain>
    </source>
</reference>
<gene>
    <name evidence="7" type="ORF">D7Z54_18890</name>
</gene>
<dbReference type="GO" id="GO:0007156">
    <property type="term" value="P:homophilic cell adhesion via plasma membrane adhesion molecules"/>
    <property type="evidence" value="ECO:0007669"/>
    <property type="project" value="InterPro"/>
</dbReference>
<keyword evidence="1 3" id="KW-0732">Signal</keyword>
<feature type="region of interest" description="Disordered" evidence="2">
    <location>
        <begin position="1847"/>
        <end position="1913"/>
    </location>
</feature>
<feature type="region of interest" description="Disordered" evidence="2">
    <location>
        <begin position="1360"/>
        <end position="1395"/>
    </location>
</feature>
<dbReference type="PANTHER" id="PTHR43143:SF5">
    <property type="entry name" value="SECRETED PROTEIN"/>
    <property type="match status" value="1"/>
</dbReference>
<dbReference type="InterPro" id="IPR004843">
    <property type="entry name" value="Calcineurin-like_PHP"/>
</dbReference>
<dbReference type="InterPro" id="IPR001119">
    <property type="entry name" value="SLH_dom"/>
</dbReference>
<name>A0A428N0B6_9BACI</name>
<feature type="compositionally biased region" description="Acidic residues" evidence="2">
    <location>
        <begin position="66"/>
        <end position="79"/>
    </location>
</feature>
<evidence type="ECO:0000256" key="3">
    <source>
        <dbReference type="SAM" id="SignalP"/>
    </source>
</evidence>
<dbReference type="EMBL" id="RBVX01000020">
    <property type="protein sequence ID" value="RSL31863.1"/>
    <property type="molecule type" value="Genomic_DNA"/>
</dbReference>
<dbReference type="SUPFAM" id="SSF74853">
    <property type="entry name" value="Lamin A/C globular tail domain"/>
    <property type="match status" value="2"/>
</dbReference>
<accession>A0A428N0B6</accession>
<evidence type="ECO:0000259" key="6">
    <source>
        <dbReference type="PROSITE" id="PS51841"/>
    </source>
</evidence>
<dbReference type="GO" id="GO:0016787">
    <property type="term" value="F:hydrolase activity"/>
    <property type="evidence" value="ECO:0007669"/>
    <property type="project" value="InterPro"/>
</dbReference>
<feature type="domain" description="LTD" evidence="6">
    <location>
        <begin position="418"/>
        <end position="552"/>
    </location>
</feature>
<dbReference type="GO" id="GO:0016020">
    <property type="term" value="C:membrane"/>
    <property type="evidence" value="ECO:0007669"/>
    <property type="project" value="InterPro"/>
</dbReference>
<feature type="region of interest" description="Disordered" evidence="2">
    <location>
        <begin position="1301"/>
        <end position="1323"/>
    </location>
</feature>
<feature type="compositionally biased region" description="Acidic residues" evidence="2">
    <location>
        <begin position="1847"/>
        <end position="1860"/>
    </location>
</feature>
<feature type="region of interest" description="Disordered" evidence="2">
    <location>
        <begin position="35"/>
        <end position="141"/>
    </location>
</feature>
<dbReference type="Proteomes" id="UP000275076">
    <property type="component" value="Unassembled WGS sequence"/>
</dbReference>
<dbReference type="InterPro" id="IPR051918">
    <property type="entry name" value="STPP_CPPED1"/>
</dbReference>
<feature type="chain" id="PRO_5019076962" evidence="3">
    <location>
        <begin position="28"/>
        <end position="2295"/>
    </location>
</feature>
<dbReference type="Pfam" id="PF00395">
    <property type="entry name" value="SLH"/>
    <property type="match status" value="3"/>
</dbReference>
<feature type="compositionally biased region" description="Gly residues" evidence="2">
    <location>
        <begin position="1864"/>
        <end position="1873"/>
    </location>
</feature>
<feature type="domain" description="SLH" evidence="5">
    <location>
        <begin position="2234"/>
        <end position="2295"/>
    </location>
</feature>
<dbReference type="GO" id="GO:0005509">
    <property type="term" value="F:calcium ion binding"/>
    <property type="evidence" value="ECO:0007669"/>
    <property type="project" value="InterPro"/>
</dbReference>
<feature type="signal peptide" evidence="3">
    <location>
        <begin position="1"/>
        <end position="27"/>
    </location>
</feature>
<dbReference type="PROSITE" id="PS50268">
    <property type="entry name" value="CADHERIN_2"/>
    <property type="match status" value="1"/>
</dbReference>
<feature type="domain" description="LTD" evidence="6">
    <location>
        <begin position="704"/>
        <end position="820"/>
    </location>
</feature>
<proteinExistence type="predicted"/>
<protein>
    <submittedName>
        <fullName evidence="7">Metallophosphoesterase</fullName>
    </submittedName>
</protein>
<evidence type="ECO:0000256" key="1">
    <source>
        <dbReference type="ARBA" id="ARBA00022729"/>
    </source>
</evidence>
<feature type="compositionally biased region" description="Basic and acidic residues" evidence="2">
    <location>
        <begin position="1374"/>
        <end position="1395"/>
    </location>
</feature>
<keyword evidence="8" id="KW-1185">Reference proteome</keyword>
<dbReference type="InterPro" id="IPR002126">
    <property type="entry name" value="Cadherin-like_dom"/>
</dbReference>
<evidence type="ECO:0000259" key="5">
    <source>
        <dbReference type="PROSITE" id="PS51272"/>
    </source>
</evidence>
<evidence type="ECO:0000256" key="2">
    <source>
        <dbReference type="SAM" id="MobiDB-lite"/>
    </source>
</evidence>
<evidence type="ECO:0000313" key="7">
    <source>
        <dbReference type="EMBL" id="RSL31863.1"/>
    </source>
</evidence>
<evidence type="ECO:0000313" key="8">
    <source>
        <dbReference type="Proteomes" id="UP000275076"/>
    </source>
</evidence>
<dbReference type="Gene3D" id="3.60.21.10">
    <property type="match status" value="1"/>
</dbReference>
<dbReference type="SUPFAM" id="SSF56300">
    <property type="entry name" value="Metallo-dependent phosphatases"/>
    <property type="match status" value="1"/>
</dbReference>
<feature type="domain" description="SLH" evidence="5">
    <location>
        <begin position="2165"/>
        <end position="2228"/>
    </location>
</feature>
<dbReference type="RefSeq" id="WP_125557917.1">
    <property type="nucleotide sequence ID" value="NZ_RBVX01000020.1"/>
</dbReference>
<feature type="domain" description="Cadherin" evidence="4">
    <location>
        <begin position="1172"/>
        <end position="1318"/>
    </location>
</feature>
<feature type="compositionally biased region" description="Acidic residues" evidence="2">
    <location>
        <begin position="87"/>
        <end position="131"/>
    </location>
</feature>
<dbReference type="PROSITE" id="PS51272">
    <property type="entry name" value="SLH"/>
    <property type="match status" value="3"/>
</dbReference>
<sequence>MKVGKRCQRFLSIMLIFSMLLMNMSFAFPLKKTGAAEGETSKETEESTTETNDTSSADGTSKETDNDTTEEQVSEDEDVNTNKEDSTSDNEEESREDRAEQDETGTNESAEDESLEEEKTSEEENSGDNEEPLQLQQETTDVNVDDLPELLVTEMMPDNSGADDYEYFELYNNSDKILNLNHYSFIYRYTDDSSDDKTIAFPAAEINPGETKVFWRNNSGASLDNFNSQYEVDLSKGEVVEYSGSNFNNGGNRAVVIETPAGEETIQAGYVEDDIASGQSVMFSYPESGTAMSLHKQKAEASPGHIDEAQIPEERVSLSSNEKPSIHHETITNITAGEDLRVEAVVEDEDSDHVKTSLFYRTDSGENYESIKMNEADNNDYEAVIPGEDLRSGTLGYYIEAFDQYNRAQTDEAKVAIEQEENHSQDNPHVLITELAPNTAGAEEYEFFELYNNTQQPLDLHQYAFKYVYTDSGEERVFQVPHTKMEPQETLVFWYNNAGKELQDFNEKFNTDLTSDQLVEVTDTEGLPGFANGGNRALKLTDKDNLEVVYADYLGEDNNNDGKDIQYEYPVDGTKMIKQETLADPTPGTVDSTQVPDTAVDVSDLPEDTEAPVINHTPVESANPFSPVDIQATVEDDLKMPSVMLYFKNENTDDFEEVMMRPDAGDLSIFSAEIPGTAVDSNLTYYVEATDGTSTTSSDESIIEVAAEEDPENVPPILVTEVVPDTTNVGGSDGYEFIEIYNNTNQPIDFSDYQIQYRYNNLPDRDTHWPSDPDDMKIGPQETMVFWIINGANNDETIADFNKNYDSDVQEEDMAKIYTPGLSNGGIRSILAATNTDHELAIAHYNEESGDADDTLPDKGIVYKFPTDGSNVMDKVSAGEEDATPGVVEDFQVPENPVEVPDDTEAPVIDNRTEVTEVHQSDNIDLAADINDNVQVRTAELFYRTNDEEDYQSMSMQVNPDDGLYHGTIYAPELIANNTLEYYFKASDGTNQTESEPHTITINNELDESELRFNINDNDILSGTNVLKGTSEQVGPENLSFLIDDQEWSGDTFRAVENTAYLAFDVSGINTYFQNAVTMDGEVIQIFDDWMAQWTTITVPVDPELLSTGDNTFTLRAGNKATPFEGNPGENRDDFDMKDVRLIMADGTTLQDSNYNDPDEVLDMGDDGTDRIAEDFTFTISDAQAHSKGFNWDTTQVTDGEHSVTVQGGTNEIETSIRVDNTAPAISTNIEKGKEYKGNFTIHPSITDSIAGVETSTVMLDDEVISLPYETSSGELAAGEHELTITAEDAAGNKTTENIPFSVADEHPTQPENIAPQMGETSDGDPILKVNVSDPTNDQLNVGFYQGFHYNPGHVDRVKSYHHTSETEPPQESAPKDEEPFSDESISKTKEKDNEYMVTDSTTEFPYHRFEVTVDESIDQNDTVELVWNGNSLEGRKVTMYAWNHTSSDWEEIDENIAGEEDFQLKGTVSVTDFVNDQKVNVIVQDEIPASGDYDYTFAWTSDTQYLSESYPHIFDQQTQWIADNKENMNIAYTFHTGDLVNQANKPQQWDRADEYMQTLDDADMPYGVLAGNHDVSQKTNDYTEYYKYFGEDRFEDKSYYGGSYKNNRGHYDLMSVDGNDYIMVYLGWGIEEEGIEWANNVLEEHPNRKAILSFHEYLLATGSRHPEGEELYEKLVVPNENVFAVLSGHYHESQTLVDELDDNGDGETDRKVYQMLADYQAGPEGGQGYIRLLHFDTENNKMIVNTYSPYLDDYNYYDPDEYPEKDEFTVDLDLTAKEKRIATDHFGINVYSDNEIGTVENVASGNTAEVTWEGLEEGETYSWYAVATDQYSGERFSNIWTFEKGNEEDMEEPPSDDNNNDGGSSGGSGSGGSSPSNGGNDEREDDKSESETTDLYEEDRTTNENGTEQISRRVNADELANRLQEQENTDTITFDMETAKNVRGEILLSKDVLDTVRDYNQDFVLEIKSAEGTIRVPVSELDEQTLRSQLEVTEEEMESVEISVSVNKSEADETVENNNLSAVTSVVDYQITASVGNNEKELTHFDQYIERDLNSETDLDEKHSVVVKLNEDNNSFTSVPTIIDGHTATFQSQSLSKYTIVENEVAFTDIPDDYWAGDSFEKLGSRYIFQGREDGTVAPGENMRRSQFTVLITRALGLTSSKEYEGTFTDVDNDDWFAEELQPAIEHGIIQGRTDGTFAPNETVTRQQAASMLSRAMEVTGFEEEKLNTQKTINSFDDRESIGTWAQDDVNRLLQAGVITGREDGSIFDPKSGATRAQMAKMLDEYLTFIGFSN</sequence>
<dbReference type="OrthoDB" id="9772095at2"/>
<dbReference type="InterPro" id="IPR036415">
    <property type="entry name" value="Lamin_tail_dom_sf"/>
</dbReference>
<dbReference type="PROSITE" id="PS51841">
    <property type="entry name" value="LTD"/>
    <property type="match status" value="3"/>
</dbReference>
<feature type="domain" description="SLH" evidence="5">
    <location>
        <begin position="2104"/>
        <end position="2164"/>
    </location>
</feature>